<dbReference type="PANTHER" id="PTHR15371">
    <property type="entry name" value="TIM23"/>
    <property type="match status" value="1"/>
</dbReference>
<name>A0AAN5I5N0_9BILA</name>
<evidence type="ECO:0008006" key="9">
    <source>
        <dbReference type="Google" id="ProtNLM"/>
    </source>
</evidence>
<sequence length="252" mass="26417">VSKMASWFGWGGSSTPTDSTSSPSTSDVAPELRLYGDDLPASGHASFATTPLQQQSESAPTIDYSPSPVLALDQLKHAGVPLNRQMTPYLQIDPSMFAASQPQYVAPDGGVTGKGRFEFALGHIGWAVAAGFGVGSVRGALPEMLDKDTKTLSGKPWLTRMANATVKHGSGFAQPAGTLVFFYSVLEIGLRQLRADDDLNSIGAGALAGALYRSPQGARALAIGTGVGTAVAAAWVFFNEDSRERMASMFSK</sequence>
<protein>
    <recommendedName>
        <fullName evidence="9">Mitochondrial import inner membrane translocase subunit TIM23</fullName>
    </recommendedName>
</protein>
<evidence type="ECO:0000313" key="8">
    <source>
        <dbReference type="Proteomes" id="UP001328107"/>
    </source>
</evidence>
<feature type="region of interest" description="Disordered" evidence="5">
    <location>
        <begin position="1"/>
        <end position="45"/>
    </location>
</feature>
<keyword evidence="8" id="KW-1185">Reference proteome</keyword>
<feature type="non-terminal residue" evidence="7">
    <location>
        <position position="1"/>
    </location>
</feature>
<reference evidence="8" key="1">
    <citation type="submission" date="2022-10" db="EMBL/GenBank/DDBJ databases">
        <title>Genome assembly of Pristionchus species.</title>
        <authorList>
            <person name="Yoshida K."/>
            <person name="Sommer R.J."/>
        </authorList>
    </citation>
    <scope>NUCLEOTIDE SEQUENCE [LARGE SCALE GENOMIC DNA]</scope>
    <source>
        <strain evidence="8">RS5460</strain>
    </source>
</reference>
<evidence type="ECO:0000313" key="7">
    <source>
        <dbReference type="EMBL" id="GMR53188.1"/>
    </source>
</evidence>
<keyword evidence="4 6" id="KW-0472">Membrane</keyword>
<keyword evidence="2 6" id="KW-0812">Transmembrane</keyword>
<dbReference type="PANTHER" id="PTHR15371:SF0">
    <property type="entry name" value="SD19278P"/>
    <property type="match status" value="1"/>
</dbReference>
<dbReference type="Pfam" id="PF02466">
    <property type="entry name" value="Tim17"/>
    <property type="match status" value="1"/>
</dbReference>
<evidence type="ECO:0000256" key="2">
    <source>
        <dbReference type="ARBA" id="ARBA00022692"/>
    </source>
</evidence>
<comment type="subcellular location">
    <subcellularLocation>
        <location evidence="1">Membrane</location>
        <topology evidence="1">Multi-pass membrane protein</topology>
    </subcellularLocation>
</comment>
<organism evidence="7 8">
    <name type="scientific">Pristionchus mayeri</name>
    <dbReference type="NCBI Taxonomy" id="1317129"/>
    <lineage>
        <taxon>Eukaryota</taxon>
        <taxon>Metazoa</taxon>
        <taxon>Ecdysozoa</taxon>
        <taxon>Nematoda</taxon>
        <taxon>Chromadorea</taxon>
        <taxon>Rhabditida</taxon>
        <taxon>Rhabditina</taxon>
        <taxon>Diplogasteromorpha</taxon>
        <taxon>Diplogasteroidea</taxon>
        <taxon>Neodiplogasteridae</taxon>
        <taxon>Pristionchus</taxon>
    </lineage>
</organism>
<dbReference type="EMBL" id="BTRK01000005">
    <property type="protein sequence ID" value="GMR53188.1"/>
    <property type="molecule type" value="Genomic_DNA"/>
</dbReference>
<evidence type="ECO:0000256" key="3">
    <source>
        <dbReference type="ARBA" id="ARBA00022989"/>
    </source>
</evidence>
<comment type="caution">
    <text evidence="7">The sequence shown here is derived from an EMBL/GenBank/DDBJ whole genome shotgun (WGS) entry which is preliminary data.</text>
</comment>
<dbReference type="InterPro" id="IPR045238">
    <property type="entry name" value="Tim23-like"/>
</dbReference>
<evidence type="ECO:0000256" key="4">
    <source>
        <dbReference type="ARBA" id="ARBA00023136"/>
    </source>
</evidence>
<dbReference type="AlphaFoldDB" id="A0AAN5I5N0"/>
<gene>
    <name evidence="7" type="ORF">PMAYCL1PPCAC_23383</name>
</gene>
<evidence type="ECO:0000256" key="1">
    <source>
        <dbReference type="ARBA" id="ARBA00004141"/>
    </source>
</evidence>
<accession>A0AAN5I5N0</accession>
<dbReference type="GO" id="GO:0005744">
    <property type="term" value="C:TIM23 mitochondrial import inner membrane translocase complex"/>
    <property type="evidence" value="ECO:0007669"/>
    <property type="project" value="TreeGrafter"/>
</dbReference>
<dbReference type="GO" id="GO:0008320">
    <property type="term" value="F:protein transmembrane transporter activity"/>
    <property type="evidence" value="ECO:0007669"/>
    <property type="project" value="TreeGrafter"/>
</dbReference>
<dbReference type="GO" id="GO:0030150">
    <property type="term" value="P:protein import into mitochondrial matrix"/>
    <property type="evidence" value="ECO:0007669"/>
    <property type="project" value="TreeGrafter"/>
</dbReference>
<proteinExistence type="predicted"/>
<feature type="transmembrane region" description="Helical" evidence="6">
    <location>
        <begin position="220"/>
        <end position="238"/>
    </location>
</feature>
<evidence type="ECO:0000256" key="6">
    <source>
        <dbReference type="SAM" id="Phobius"/>
    </source>
</evidence>
<keyword evidence="3 6" id="KW-1133">Transmembrane helix</keyword>
<dbReference type="Proteomes" id="UP001328107">
    <property type="component" value="Unassembled WGS sequence"/>
</dbReference>
<feature type="compositionally biased region" description="Low complexity" evidence="5">
    <location>
        <begin position="13"/>
        <end position="27"/>
    </location>
</feature>
<evidence type="ECO:0000256" key="5">
    <source>
        <dbReference type="SAM" id="MobiDB-lite"/>
    </source>
</evidence>